<keyword evidence="7" id="KW-1185">Reference proteome</keyword>
<dbReference type="PANTHER" id="PTHR13696:SF99">
    <property type="entry name" value="COBYRINIC ACID AC-DIAMIDE SYNTHASE"/>
    <property type="match status" value="1"/>
</dbReference>
<sequence>MSNTDGVRKKTDREKNNCLVEELEPRDSFFVGGVSVKTIALANQKGGVGKTTTAASLASGLSRQGKKVLLVDADAQGNLTQMLGWAQPDELSPTLADLMGKIITDQLVSPGEGILHHDSGVDLLPANIELSALEVTLVNAMSRETVMRQLLSTVQDRYDYALIDCMPSLGMMTLNALSAADSVIIPVQAHYLPAKGLEQLLRTVARVKRQLNPKLEIDGIVLTMVDGRTTLAKGISEQIRQAYAGRVFASEIPRSIRAAEVSVENKSIYDLDRNGKAAQAYINIYYRSMLGGFFLWSAIQPK</sequence>
<feature type="domain" description="AAA" evidence="5">
    <location>
        <begin position="37"/>
        <end position="217"/>
    </location>
</feature>
<evidence type="ECO:0000256" key="3">
    <source>
        <dbReference type="ARBA" id="ARBA00062323"/>
    </source>
</evidence>
<dbReference type="Gene3D" id="3.40.50.300">
    <property type="entry name" value="P-loop containing nucleotide triphosphate hydrolases"/>
    <property type="match status" value="1"/>
</dbReference>
<dbReference type="FunFam" id="3.40.50.300:FF:000285">
    <property type="entry name" value="Sporulation initiation inhibitor Soj"/>
    <property type="match status" value="1"/>
</dbReference>
<dbReference type="Pfam" id="PF13614">
    <property type="entry name" value="AAA_31"/>
    <property type="match status" value="1"/>
</dbReference>
<evidence type="ECO:0000256" key="1">
    <source>
        <dbReference type="ARBA" id="ARBA00006976"/>
    </source>
</evidence>
<accession>A0A8J6J5R3</accession>
<comment type="caution">
    <text evidence="6">The sequence shown here is derived from an EMBL/GenBank/DDBJ whole genome shotgun (WGS) entry which is preliminary data.</text>
</comment>
<proteinExistence type="inferred from homology"/>
<name>A0A8J6J5R3_9FIRM</name>
<dbReference type="EMBL" id="JACOPN010000012">
    <property type="protein sequence ID" value="MBC5718224.1"/>
    <property type="molecule type" value="Genomic_DNA"/>
</dbReference>
<dbReference type="InterPro" id="IPR025669">
    <property type="entry name" value="AAA_dom"/>
</dbReference>
<dbReference type="CDD" id="cd02042">
    <property type="entry name" value="ParAB_family"/>
    <property type="match status" value="1"/>
</dbReference>
<evidence type="ECO:0000313" key="6">
    <source>
        <dbReference type="EMBL" id="MBC5718224.1"/>
    </source>
</evidence>
<dbReference type="SUPFAM" id="SSF52540">
    <property type="entry name" value="P-loop containing nucleoside triphosphate hydrolases"/>
    <property type="match status" value="1"/>
</dbReference>
<gene>
    <name evidence="6" type="ORF">H8S55_13055</name>
</gene>
<protein>
    <recommendedName>
        <fullName evidence="4">Sporulation initiation inhibitor protein Soj</fullName>
    </recommendedName>
</protein>
<dbReference type="InterPro" id="IPR027417">
    <property type="entry name" value="P-loop_NTPase"/>
</dbReference>
<organism evidence="6 7">
    <name type="scientific">Flintibacter faecis</name>
    <dbReference type="NCBI Taxonomy" id="2763047"/>
    <lineage>
        <taxon>Bacteria</taxon>
        <taxon>Bacillati</taxon>
        <taxon>Bacillota</taxon>
        <taxon>Clostridia</taxon>
        <taxon>Eubacteriales</taxon>
        <taxon>Flintibacter</taxon>
    </lineage>
</organism>
<evidence type="ECO:0000256" key="4">
    <source>
        <dbReference type="ARBA" id="ARBA00071824"/>
    </source>
</evidence>
<evidence type="ECO:0000313" key="7">
    <source>
        <dbReference type="Proteomes" id="UP000602260"/>
    </source>
</evidence>
<dbReference type="InterPro" id="IPR050678">
    <property type="entry name" value="DNA_Partitioning_ATPase"/>
</dbReference>
<comment type="subunit">
    <text evidence="3">Dimerizes in the presence of ATP but not ADP; ATP-binding is required for double-stranded (ds)DNA-binding. Interacts with DnaA.</text>
</comment>
<dbReference type="PANTHER" id="PTHR13696">
    <property type="entry name" value="P-LOOP CONTAINING NUCLEOSIDE TRIPHOSPHATE HYDROLASE"/>
    <property type="match status" value="1"/>
</dbReference>
<reference evidence="6" key="1">
    <citation type="submission" date="2020-08" db="EMBL/GenBank/DDBJ databases">
        <title>Genome public.</title>
        <authorList>
            <person name="Liu C."/>
            <person name="Sun Q."/>
        </authorList>
    </citation>
    <scope>NUCLEOTIDE SEQUENCE</scope>
    <source>
        <strain evidence="6">BX5</strain>
    </source>
</reference>
<dbReference type="Proteomes" id="UP000602260">
    <property type="component" value="Unassembled WGS sequence"/>
</dbReference>
<evidence type="ECO:0000256" key="2">
    <source>
        <dbReference type="ARBA" id="ARBA00049360"/>
    </source>
</evidence>
<comment type="similarity">
    <text evidence="1">Belongs to the ParA family.</text>
</comment>
<evidence type="ECO:0000259" key="5">
    <source>
        <dbReference type="Pfam" id="PF13614"/>
    </source>
</evidence>
<dbReference type="AlphaFoldDB" id="A0A8J6J5R3"/>
<comment type="catalytic activity">
    <reaction evidence="2">
        <text>ATP + H2O = ADP + phosphate + H(+)</text>
        <dbReference type="Rhea" id="RHEA:13065"/>
        <dbReference type="ChEBI" id="CHEBI:15377"/>
        <dbReference type="ChEBI" id="CHEBI:15378"/>
        <dbReference type="ChEBI" id="CHEBI:30616"/>
        <dbReference type="ChEBI" id="CHEBI:43474"/>
        <dbReference type="ChEBI" id="CHEBI:456216"/>
    </reaction>
</comment>